<name>A0A1M4VZS7_9HYPH</name>
<dbReference type="OrthoDB" id="7852312at2"/>
<proteinExistence type="predicted"/>
<dbReference type="AlphaFoldDB" id="A0A1M4VZS7"/>
<protein>
    <submittedName>
        <fullName evidence="1">Uncharacterized protein</fullName>
    </submittedName>
</protein>
<dbReference type="RefSeq" id="WP_052950610.1">
    <property type="nucleotide sequence ID" value="NZ_FQVC01000002.1"/>
</dbReference>
<evidence type="ECO:0000313" key="2">
    <source>
        <dbReference type="Proteomes" id="UP000184533"/>
    </source>
</evidence>
<gene>
    <name evidence="1" type="ORF">SAMN02745223_01068</name>
</gene>
<evidence type="ECO:0000313" key="1">
    <source>
        <dbReference type="EMBL" id="SHE74511.1"/>
    </source>
</evidence>
<dbReference type="Proteomes" id="UP000184533">
    <property type="component" value="Unassembled WGS sequence"/>
</dbReference>
<reference evidence="1 2" key="1">
    <citation type="submission" date="2016-11" db="EMBL/GenBank/DDBJ databases">
        <authorList>
            <person name="Jaros S."/>
            <person name="Januszkiewicz K."/>
            <person name="Wedrychowicz H."/>
        </authorList>
    </citation>
    <scope>NUCLEOTIDE SEQUENCE [LARGE SCALE GENOMIC DNA]</scope>
    <source>
        <strain evidence="1 2">DSM 17137</strain>
    </source>
</reference>
<dbReference type="EMBL" id="FQVC01000002">
    <property type="protein sequence ID" value="SHE74511.1"/>
    <property type="molecule type" value="Genomic_DNA"/>
</dbReference>
<dbReference type="Gene3D" id="3.40.630.30">
    <property type="match status" value="1"/>
</dbReference>
<sequence>MASPRSIAGALLALARADERIRTVAAETAVDNFPSQRVLEKNVFVRIGGRIDPEDGAVSCWQAAAS</sequence>
<organism evidence="1 2">
    <name type="scientific">Devosia limi DSM 17137</name>
    <dbReference type="NCBI Taxonomy" id="1121477"/>
    <lineage>
        <taxon>Bacteria</taxon>
        <taxon>Pseudomonadati</taxon>
        <taxon>Pseudomonadota</taxon>
        <taxon>Alphaproteobacteria</taxon>
        <taxon>Hyphomicrobiales</taxon>
        <taxon>Devosiaceae</taxon>
        <taxon>Devosia</taxon>
    </lineage>
</organism>
<accession>A0A1M4VZS7</accession>
<dbReference type="SUPFAM" id="SSF55729">
    <property type="entry name" value="Acyl-CoA N-acyltransferases (Nat)"/>
    <property type="match status" value="1"/>
</dbReference>
<dbReference type="InterPro" id="IPR016181">
    <property type="entry name" value="Acyl_CoA_acyltransferase"/>
</dbReference>